<feature type="domain" description="Glutaredoxin" evidence="8">
    <location>
        <begin position="5"/>
        <end position="64"/>
    </location>
</feature>
<dbReference type="CDD" id="cd03418">
    <property type="entry name" value="GRX_GRXb_1_3_like"/>
    <property type="match status" value="1"/>
</dbReference>
<evidence type="ECO:0000313" key="9">
    <source>
        <dbReference type="EMBL" id="MDO1560038.1"/>
    </source>
</evidence>
<dbReference type="InterPro" id="IPR036249">
    <property type="entry name" value="Thioredoxin-like_sf"/>
</dbReference>
<reference evidence="9" key="1">
    <citation type="submission" date="2023-07" db="EMBL/GenBank/DDBJ databases">
        <title>Brevundimonas soil sp. nov., isolated from the soil of chemical plant.</title>
        <authorList>
            <person name="Wu N."/>
        </authorList>
    </citation>
    <scope>NUCLEOTIDE SEQUENCE</scope>
    <source>
        <strain evidence="9">XZ-24</strain>
    </source>
</reference>
<keyword evidence="3 7" id="KW-0813">Transport</keyword>
<accession>A0ABT8SNA5</accession>
<dbReference type="NCBIfam" id="TIGR02181">
    <property type="entry name" value="GRX_bact"/>
    <property type="match status" value="1"/>
</dbReference>
<dbReference type="Pfam" id="PF00462">
    <property type="entry name" value="Glutaredoxin"/>
    <property type="match status" value="1"/>
</dbReference>
<evidence type="ECO:0000259" key="8">
    <source>
        <dbReference type="Pfam" id="PF00462"/>
    </source>
</evidence>
<keyword evidence="10" id="KW-1185">Reference proteome</keyword>
<proteinExistence type="inferred from homology"/>
<dbReference type="PRINTS" id="PR00160">
    <property type="entry name" value="GLUTAREDOXIN"/>
</dbReference>
<keyword evidence="7" id="KW-0963">Cytoplasm</keyword>
<dbReference type="EMBL" id="JAUKTR010000005">
    <property type="protein sequence ID" value="MDO1560038.1"/>
    <property type="molecule type" value="Genomic_DNA"/>
</dbReference>
<dbReference type="PROSITE" id="PS51354">
    <property type="entry name" value="GLUTAREDOXIN_2"/>
    <property type="match status" value="1"/>
</dbReference>
<dbReference type="PROSITE" id="PS00195">
    <property type="entry name" value="GLUTAREDOXIN_1"/>
    <property type="match status" value="1"/>
</dbReference>
<keyword evidence="6 7" id="KW-0676">Redox-active center</keyword>
<dbReference type="Gene3D" id="3.40.30.10">
    <property type="entry name" value="Glutaredoxin"/>
    <property type="match status" value="1"/>
</dbReference>
<dbReference type="InterPro" id="IPR011767">
    <property type="entry name" value="GLR_AS"/>
</dbReference>
<evidence type="ECO:0000256" key="4">
    <source>
        <dbReference type="ARBA" id="ARBA00022982"/>
    </source>
</evidence>
<comment type="function">
    <text evidence="1 7">Has a glutathione-disulfide oxidoreductase activity in the presence of NADPH and glutathione reductase. Reduces low molecular weight disulfides and proteins.</text>
</comment>
<comment type="similarity">
    <text evidence="2 7">Belongs to the glutaredoxin family.</text>
</comment>
<name>A0ABT8SNA5_9CAUL</name>
<dbReference type="InterPro" id="IPR002109">
    <property type="entry name" value="Glutaredoxin"/>
</dbReference>
<dbReference type="RefSeq" id="WP_302110469.1">
    <property type="nucleotide sequence ID" value="NZ_JAUKTR010000005.1"/>
</dbReference>
<keyword evidence="5" id="KW-1015">Disulfide bond</keyword>
<protein>
    <recommendedName>
        <fullName evidence="7">Glutaredoxin</fullName>
    </recommendedName>
</protein>
<dbReference type="PANTHER" id="PTHR45694">
    <property type="entry name" value="GLUTAREDOXIN 2"/>
    <property type="match status" value="1"/>
</dbReference>
<evidence type="ECO:0000256" key="6">
    <source>
        <dbReference type="ARBA" id="ARBA00023284"/>
    </source>
</evidence>
<evidence type="ECO:0000256" key="7">
    <source>
        <dbReference type="RuleBase" id="RU364065"/>
    </source>
</evidence>
<dbReference type="PANTHER" id="PTHR45694:SF18">
    <property type="entry name" value="GLUTAREDOXIN-1-RELATED"/>
    <property type="match status" value="1"/>
</dbReference>
<dbReference type="InterPro" id="IPR011900">
    <property type="entry name" value="GRX_bact"/>
</dbReference>
<keyword evidence="4 7" id="KW-0249">Electron transport</keyword>
<dbReference type="InterPro" id="IPR014025">
    <property type="entry name" value="Glutaredoxin_subgr"/>
</dbReference>
<gene>
    <name evidence="9" type="primary">grxC</name>
    <name evidence="9" type="ORF">Q0812_11430</name>
</gene>
<dbReference type="SUPFAM" id="SSF52833">
    <property type="entry name" value="Thioredoxin-like"/>
    <property type="match status" value="1"/>
</dbReference>
<evidence type="ECO:0000256" key="2">
    <source>
        <dbReference type="ARBA" id="ARBA00007787"/>
    </source>
</evidence>
<evidence type="ECO:0000256" key="3">
    <source>
        <dbReference type="ARBA" id="ARBA00022448"/>
    </source>
</evidence>
<organism evidence="9 10">
    <name type="scientific">Peiella sedimenti</name>
    <dbReference type="NCBI Taxonomy" id="3061083"/>
    <lineage>
        <taxon>Bacteria</taxon>
        <taxon>Pseudomonadati</taxon>
        <taxon>Pseudomonadota</taxon>
        <taxon>Alphaproteobacteria</taxon>
        <taxon>Caulobacterales</taxon>
        <taxon>Caulobacteraceae</taxon>
        <taxon>Peiella</taxon>
    </lineage>
</organism>
<evidence type="ECO:0000256" key="5">
    <source>
        <dbReference type="ARBA" id="ARBA00023157"/>
    </source>
</evidence>
<sequence length="87" mass="9640">MAAEVVIYTKPFCPYCGRAEALLQRKGVQYEEIVASVDPNKRREMMDRSGRATYPQIFIDGKHIGGCDDLHALDRDGKLDALLGIAA</sequence>
<comment type="caution">
    <text evidence="9">The sequence shown here is derived from an EMBL/GenBank/DDBJ whole genome shotgun (WGS) entry which is preliminary data.</text>
</comment>
<evidence type="ECO:0000313" key="10">
    <source>
        <dbReference type="Proteomes" id="UP001169063"/>
    </source>
</evidence>
<dbReference type="Proteomes" id="UP001169063">
    <property type="component" value="Unassembled WGS sequence"/>
</dbReference>
<evidence type="ECO:0000256" key="1">
    <source>
        <dbReference type="ARBA" id="ARBA00002549"/>
    </source>
</evidence>